<comment type="caution">
    <text evidence="9">The sequence shown here is derived from an EMBL/GenBank/DDBJ whole genome shotgun (WGS) entry which is preliminary data.</text>
</comment>
<keyword evidence="4" id="KW-0862">Zinc</keyword>
<feature type="compositionally biased region" description="Low complexity" evidence="7">
    <location>
        <begin position="939"/>
        <end position="951"/>
    </location>
</feature>
<comment type="subcellular location">
    <subcellularLocation>
        <location evidence="1">Nucleus</location>
    </subcellularLocation>
</comment>
<dbReference type="SMART" id="SM00060">
    <property type="entry name" value="FN3"/>
    <property type="match status" value="1"/>
</dbReference>
<dbReference type="InterPro" id="IPR003961">
    <property type="entry name" value="FN3_dom"/>
</dbReference>
<feature type="coiled-coil region" evidence="6">
    <location>
        <begin position="745"/>
        <end position="772"/>
    </location>
</feature>
<feature type="domain" description="Fibronectin type-III" evidence="8">
    <location>
        <begin position="1383"/>
        <end position="1481"/>
    </location>
</feature>
<feature type="region of interest" description="Disordered" evidence="7">
    <location>
        <begin position="686"/>
        <end position="738"/>
    </location>
</feature>
<accession>A0ABD0V821</accession>
<keyword evidence="6" id="KW-0175">Coiled coil</keyword>
<reference evidence="9 10" key="1">
    <citation type="journal article" date="2024" name="Plant Biotechnol. J.">
        <title>Dendrobium thyrsiflorum genome and its molecular insights into genes involved in important horticultural traits.</title>
        <authorList>
            <person name="Chen B."/>
            <person name="Wang J.Y."/>
            <person name="Zheng P.J."/>
            <person name="Li K.L."/>
            <person name="Liang Y.M."/>
            <person name="Chen X.F."/>
            <person name="Zhang C."/>
            <person name="Zhao X."/>
            <person name="He X."/>
            <person name="Zhang G.Q."/>
            <person name="Liu Z.J."/>
            <person name="Xu Q."/>
        </authorList>
    </citation>
    <scope>NUCLEOTIDE SEQUENCE [LARGE SCALE GENOMIC DNA]</scope>
    <source>
        <strain evidence="9">GZMU011</strain>
    </source>
</reference>
<dbReference type="Gene3D" id="2.60.40.10">
    <property type="entry name" value="Immunoglobulins"/>
    <property type="match status" value="1"/>
</dbReference>
<sequence length="1759" mass="199756">MLPRTAVTARRPEHPLRSRMRPLTTFLPVGSEVTTAYHWIGIRSNDDNGRVKTSDFGGSSLIAKVTIFRGSYQRNRHTYNVSTIVACRKGVAFVAHLLYSVHEYTLRFIAIILPPISVDSHTSSCAISAPEENGKSDEIITENNLNDFVKCYPKNKLVHTNLEKEKKQQCSSKCKIGVELSKSTPRCKTLDSKKQLNHSNSTSSQAYKKQPRKCDNPVRLLITESSDHATMLSCKNSSCKAILSSEDKFCRKCSCCVCHLFDDKKDPSLWLVCRSESGDGDWCGLSCHIECALQHKKAGVVDLGQFMQLDGSYCCASCGKVSDIIGVPYAYKVFIEFDYSNLRWIYRILLSLSNWDVVLTSNWQTLINTGSSGATIQFGSVDFPAVVARTAATFTYGTDSEKTARRPNSAETSARSAHLSAPRVTVTQDPRRRISVFKRISQPEAPATKRIVTGGRISVKKEPETLSARVYRVLKTVKERSLQKRRYQRPLRVETRRTPPREILSFARVDRNERRQQTPHGEHRGVTLEPRVQGSAVERSRRKEKEIWRPKPHRDERGRITDLGVTSGIASRRSAPIRQQRQEWVQRKIHDDTHYDSRHPGESSRGSRRSPTSPKEKVSFDRSPRVEEILLPNQEPEIQWRRRSEIRMLEEEEEDIQDEDEQEMDDAINMEVIYMLRHTNINDEAYYDEGEDDEDRQPPVRRVYRRQREAGSTADRGDRSQGEQEADEVEENLFDDENATLANIRRQMRRQMRAKDREISQLNEKMTEMMAQMGAMMQMMQRTVATGPIPDLPTDPPNFQMPQVSGVRGAHEEGHEVRNTTRLPTPQNIASTSEPQLEEEYAVQLLMGNIDDKIQPFLCMATITTFQDLLDRVAKFEKLNLSRSDGHFDKPKKTKVSGAKRGEADSVFFSRASMAKQMIYNIDKGKQPMQYEEKLKQASSSKQRPSQVSSLKPRKVKSSKKKTKLKKPKEKKTITQKVIDSLDKYYQTVRQPIKLAYFMSGLKVEETEENGDADSLPTEVCRVISVVPSTPVNEECVKEAAVEYCMMVLPMDCSSEEDLYFLEEDESDPDLASQMEHLKPSSSLEAKASSSKAAKLPKQEREKKQVGRKKASPTLPKAAIIPKERKHIPHLGSDTEEDDVTPAKSRGVRQPSAKRRKEVEYANSDYDYESMNTVQCVFSRRIDSLSVSNSVLVVTRVPMQYFKEIIPREVHKVEELTTRYLPPLEKGTEPGSILYSVGIHEEENRDWCYKFVDSEELFPTRNVAETNQHSYLQTTASFWKQQLAVAKDAHQVDILCYRISLSYRLLNGTSKFKELHKIVEDAMRMLETEVGPVNGMSARIFRGNVSRLSVVNDLQSQCSFAIMKAEEFLNSVNGSIAKHRDSPSTACTFHFEEISSSSLVIVLNVSCSSAPDVVTGYKLCYCKSREEMIEKDHVLIPRSQQRILVPNLQPFTEYVFRIISVSDDGDLGHTESKCFTRGVEIIDKDTKQTGTGGCSSNDMRESKNPIVGSSGFKVRNLGKIFGPAWAQEEGCSDDLSQEDDVEEESYIGGVAKPLNTDEDRRKASVPHQLDLNVASVPDLNDDLSLPMEFSPEENGCILEKSGLERSNGSGDCHTCAVRVVEVPAVESQPDCRKHLTNRLTDGCDGDSTLVSAPPHEFSFRSNHLDDNYEYCVNVIRWLECLGHIEKDFRMKFLTWFSFSSTEQERWVVITFIRTLIEEPSCLAGQLLDAFLEIVNCKRPRNGFCRFPEENGGFQEFWHC</sequence>
<feature type="compositionally biased region" description="Basic and acidic residues" evidence="7">
    <location>
        <begin position="538"/>
        <end position="560"/>
    </location>
</feature>
<feature type="region of interest" description="Disordered" evidence="7">
    <location>
        <begin position="931"/>
        <end position="971"/>
    </location>
</feature>
<dbReference type="Pfam" id="PF07227">
    <property type="entry name" value="PHD_Oberon"/>
    <property type="match status" value="1"/>
</dbReference>
<dbReference type="PROSITE" id="PS50853">
    <property type="entry name" value="FN3"/>
    <property type="match status" value="1"/>
</dbReference>
<dbReference type="InterPro" id="IPR032881">
    <property type="entry name" value="Oberon-like_PHD"/>
</dbReference>
<evidence type="ECO:0000256" key="5">
    <source>
        <dbReference type="ARBA" id="ARBA00023242"/>
    </source>
</evidence>
<dbReference type="EMBL" id="JANQDX010000007">
    <property type="protein sequence ID" value="KAL0921135.1"/>
    <property type="molecule type" value="Genomic_DNA"/>
</dbReference>
<evidence type="ECO:0000256" key="2">
    <source>
        <dbReference type="ARBA" id="ARBA00022723"/>
    </source>
</evidence>
<gene>
    <name evidence="9" type="ORF">M5K25_008178</name>
</gene>
<evidence type="ECO:0000259" key="8">
    <source>
        <dbReference type="PROSITE" id="PS50853"/>
    </source>
</evidence>
<dbReference type="GO" id="GO:0005634">
    <property type="term" value="C:nucleus"/>
    <property type="evidence" value="ECO:0007669"/>
    <property type="project" value="UniProtKB-SubCell"/>
</dbReference>
<feature type="compositionally biased region" description="Basic and acidic residues" evidence="7">
    <location>
        <begin position="614"/>
        <end position="627"/>
    </location>
</feature>
<keyword evidence="3" id="KW-0863">Zinc-finger</keyword>
<keyword evidence="10" id="KW-1185">Reference proteome</keyword>
<feature type="compositionally biased region" description="Polar residues" evidence="7">
    <location>
        <begin position="197"/>
        <end position="207"/>
    </location>
</feature>
<dbReference type="Pfam" id="PF23376">
    <property type="entry name" value="Fn3_VIN3"/>
    <property type="match status" value="1"/>
</dbReference>
<evidence type="ECO:0000256" key="7">
    <source>
        <dbReference type="SAM" id="MobiDB-lite"/>
    </source>
</evidence>
<dbReference type="Pfam" id="PF23380">
    <property type="entry name" value="VIN3_C"/>
    <property type="match status" value="1"/>
</dbReference>
<dbReference type="CDD" id="cd00063">
    <property type="entry name" value="FN3"/>
    <property type="match status" value="1"/>
</dbReference>
<organism evidence="9 10">
    <name type="scientific">Dendrobium thyrsiflorum</name>
    <name type="common">Pinecone-like raceme dendrobium</name>
    <name type="synonym">Orchid</name>
    <dbReference type="NCBI Taxonomy" id="117978"/>
    <lineage>
        <taxon>Eukaryota</taxon>
        <taxon>Viridiplantae</taxon>
        <taxon>Streptophyta</taxon>
        <taxon>Embryophyta</taxon>
        <taxon>Tracheophyta</taxon>
        <taxon>Spermatophyta</taxon>
        <taxon>Magnoliopsida</taxon>
        <taxon>Liliopsida</taxon>
        <taxon>Asparagales</taxon>
        <taxon>Orchidaceae</taxon>
        <taxon>Epidendroideae</taxon>
        <taxon>Malaxideae</taxon>
        <taxon>Dendrobiinae</taxon>
        <taxon>Dendrobium</taxon>
    </lineage>
</organism>
<dbReference type="InterPro" id="IPR044514">
    <property type="entry name" value="VIN3-like"/>
</dbReference>
<dbReference type="PANTHER" id="PTHR46286:SF1">
    <property type="entry name" value="VIN3-LIKE PROTEIN 1"/>
    <property type="match status" value="1"/>
</dbReference>
<feature type="region of interest" description="Disordered" evidence="7">
    <location>
        <begin position="398"/>
        <end position="425"/>
    </location>
</feature>
<name>A0ABD0V821_DENTH</name>
<feature type="compositionally biased region" description="Basic residues" evidence="7">
    <location>
        <begin position="952"/>
        <end position="970"/>
    </location>
</feature>
<proteinExistence type="predicted"/>
<feature type="compositionally biased region" description="Basic and acidic residues" evidence="7">
    <location>
        <begin position="580"/>
        <end position="602"/>
    </location>
</feature>
<dbReference type="PANTHER" id="PTHR46286">
    <property type="entry name" value="VIN3-LIKE PROTEIN 2-RELATED"/>
    <property type="match status" value="1"/>
</dbReference>
<feature type="compositionally biased region" description="Low complexity" evidence="7">
    <location>
        <begin position="1080"/>
        <end position="1096"/>
    </location>
</feature>
<dbReference type="InterPro" id="IPR056990">
    <property type="entry name" value="VIN3-like_C"/>
</dbReference>
<evidence type="ECO:0000256" key="3">
    <source>
        <dbReference type="ARBA" id="ARBA00022771"/>
    </source>
</evidence>
<evidence type="ECO:0000256" key="4">
    <source>
        <dbReference type="ARBA" id="ARBA00022833"/>
    </source>
</evidence>
<keyword evidence="5" id="KW-0539">Nucleus</keyword>
<dbReference type="Proteomes" id="UP001552299">
    <property type="component" value="Unassembled WGS sequence"/>
</dbReference>
<feature type="region of interest" description="Disordered" evidence="7">
    <location>
        <begin position="190"/>
        <end position="213"/>
    </location>
</feature>
<feature type="compositionally biased region" description="Acidic residues" evidence="7">
    <location>
        <begin position="686"/>
        <end position="695"/>
    </location>
</feature>
<dbReference type="InterPro" id="IPR013783">
    <property type="entry name" value="Ig-like_fold"/>
</dbReference>
<protein>
    <recommendedName>
        <fullName evidence="8">Fibronectin type-III domain-containing protein</fullName>
    </recommendedName>
</protein>
<dbReference type="SUPFAM" id="SSF49265">
    <property type="entry name" value="Fibronectin type III"/>
    <property type="match status" value="1"/>
</dbReference>
<feature type="region of interest" description="Disordered" evidence="7">
    <location>
        <begin position="1076"/>
        <end position="1158"/>
    </location>
</feature>
<dbReference type="InterPro" id="IPR058585">
    <property type="entry name" value="Fn3_VIN3"/>
</dbReference>
<dbReference type="CDD" id="cd15521">
    <property type="entry name" value="PHD_VIN3_plant"/>
    <property type="match status" value="1"/>
</dbReference>
<dbReference type="InterPro" id="IPR036116">
    <property type="entry name" value="FN3_sf"/>
</dbReference>
<feature type="region of interest" description="Disordered" evidence="7">
    <location>
        <begin position="510"/>
        <end position="627"/>
    </location>
</feature>
<feature type="compositionally biased region" description="Acidic residues" evidence="7">
    <location>
        <begin position="724"/>
        <end position="738"/>
    </location>
</feature>
<evidence type="ECO:0000256" key="6">
    <source>
        <dbReference type="SAM" id="Coils"/>
    </source>
</evidence>
<evidence type="ECO:0000313" key="10">
    <source>
        <dbReference type="Proteomes" id="UP001552299"/>
    </source>
</evidence>
<keyword evidence="2" id="KW-0479">Metal-binding</keyword>
<dbReference type="GO" id="GO:0008270">
    <property type="term" value="F:zinc ion binding"/>
    <property type="evidence" value="ECO:0007669"/>
    <property type="project" value="UniProtKB-KW"/>
</dbReference>
<evidence type="ECO:0000256" key="1">
    <source>
        <dbReference type="ARBA" id="ARBA00004123"/>
    </source>
</evidence>
<evidence type="ECO:0000313" key="9">
    <source>
        <dbReference type="EMBL" id="KAL0921135.1"/>
    </source>
</evidence>
<feature type="compositionally biased region" description="Basic and acidic residues" evidence="7">
    <location>
        <begin position="510"/>
        <end position="526"/>
    </location>
</feature>